<proteinExistence type="predicted"/>
<organism evidence="2 3">
    <name type="scientific">Parasitella parasitica</name>
    <dbReference type="NCBI Taxonomy" id="35722"/>
    <lineage>
        <taxon>Eukaryota</taxon>
        <taxon>Fungi</taxon>
        <taxon>Fungi incertae sedis</taxon>
        <taxon>Mucoromycota</taxon>
        <taxon>Mucoromycotina</taxon>
        <taxon>Mucoromycetes</taxon>
        <taxon>Mucorales</taxon>
        <taxon>Mucorineae</taxon>
        <taxon>Mucoraceae</taxon>
        <taxon>Parasitella</taxon>
    </lineage>
</organism>
<accession>A0A0B7NMN1</accession>
<dbReference type="AlphaFoldDB" id="A0A0B7NMN1"/>
<evidence type="ECO:0000313" key="3">
    <source>
        <dbReference type="Proteomes" id="UP000054107"/>
    </source>
</evidence>
<sequence>MSNHIQIEPATTTIYHIKTEPKRSSNLYTCISKLRKMRTEIRKHRTLPSNLIYQEKFLLQEEEEHESQDLNDYNEKIDIIDIKSPPLSWSIRHTTQLAFPPRFNLVHHDDLLPPIQDQEFDSSSSSTCSCSSHSKFNHQDSDDDDDEEERQYNYVYGDSDAYSATFRKLSGISFENQDKPKTNTAVLITLSPCALAAANAARQKRQKARVQHY</sequence>
<evidence type="ECO:0000256" key="1">
    <source>
        <dbReference type="SAM" id="MobiDB-lite"/>
    </source>
</evidence>
<feature type="region of interest" description="Disordered" evidence="1">
    <location>
        <begin position="116"/>
        <end position="148"/>
    </location>
</feature>
<keyword evidence="3" id="KW-1185">Reference proteome</keyword>
<dbReference type="EMBL" id="LN732886">
    <property type="protein sequence ID" value="CEP16199.1"/>
    <property type="molecule type" value="Genomic_DNA"/>
</dbReference>
<dbReference type="OrthoDB" id="2261525at2759"/>
<gene>
    <name evidence="2" type="primary">PARPA_10445.1 scaffold 40485</name>
</gene>
<dbReference type="Proteomes" id="UP000054107">
    <property type="component" value="Unassembled WGS sequence"/>
</dbReference>
<name>A0A0B7NMN1_9FUNG</name>
<feature type="compositionally biased region" description="Low complexity" evidence="1">
    <location>
        <begin position="122"/>
        <end position="134"/>
    </location>
</feature>
<evidence type="ECO:0000313" key="2">
    <source>
        <dbReference type="EMBL" id="CEP16199.1"/>
    </source>
</evidence>
<reference evidence="2 3" key="1">
    <citation type="submission" date="2014-09" db="EMBL/GenBank/DDBJ databases">
        <authorList>
            <person name="Ellenberger Sabrina"/>
        </authorList>
    </citation>
    <scope>NUCLEOTIDE SEQUENCE [LARGE SCALE GENOMIC DNA]</scope>
    <source>
        <strain evidence="2 3">CBS 412.66</strain>
    </source>
</reference>
<protein>
    <submittedName>
        <fullName evidence="2">Uncharacterized protein</fullName>
    </submittedName>
</protein>